<keyword evidence="1" id="KW-0812">Transmembrane</keyword>
<sequence length="56" mass="5838">MHLAPRPDDHVIIDASRPSFLDSSGLAVLLAAATLAHAHGAGVHLAAPQPRVIRLL</sequence>
<accession>A0A239PCV0</accession>
<protein>
    <submittedName>
        <fullName evidence="3">Anti-anti-sigma factor</fullName>
    </submittedName>
</protein>
<evidence type="ECO:0000256" key="1">
    <source>
        <dbReference type="SAM" id="Phobius"/>
    </source>
</evidence>
<dbReference type="EMBL" id="FZOD01000135">
    <property type="protein sequence ID" value="SNT64773.1"/>
    <property type="molecule type" value="Genomic_DNA"/>
</dbReference>
<dbReference type="SUPFAM" id="SSF52091">
    <property type="entry name" value="SpoIIaa-like"/>
    <property type="match status" value="1"/>
</dbReference>
<dbReference type="AlphaFoldDB" id="A0A239PCV0"/>
<evidence type="ECO:0000313" key="4">
    <source>
        <dbReference type="Proteomes" id="UP000198282"/>
    </source>
</evidence>
<dbReference type="Pfam" id="PF13466">
    <property type="entry name" value="STAS_2"/>
    <property type="match status" value="1"/>
</dbReference>
<keyword evidence="1" id="KW-0472">Membrane</keyword>
<dbReference type="Gene3D" id="3.30.750.24">
    <property type="entry name" value="STAS domain"/>
    <property type="match status" value="1"/>
</dbReference>
<gene>
    <name evidence="3" type="ORF">SAMN05216276_11354</name>
</gene>
<name>A0A239PCV0_9ACTN</name>
<dbReference type="InterPro" id="IPR002645">
    <property type="entry name" value="STAS_dom"/>
</dbReference>
<dbReference type="InterPro" id="IPR036513">
    <property type="entry name" value="STAS_dom_sf"/>
</dbReference>
<organism evidence="3 4">
    <name type="scientific">Streptosporangium subroseum</name>
    <dbReference type="NCBI Taxonomy" id="106412"/>
    <lineage>
        <taxon>Bacteria</taxon>
        <taxon>Bacillati</taxon>
        <taxon>Actinomycetota</taxon>
        <taxon>Actinomycetes</taxon>
        <taxon>Streptosporangiales</taxon>
        <taxon>Streptosporangiaceae</taxon>
        <taxon>Streptosporangium</taxon>
    </lineage>
</organism>
<keyword evidence="1" id="KW-1133">Transmembrane helix</keyword>
<proteinExistence type="predicted"/>
<dbReference type="InterPro" id="IPR058548">
    <property type="entry name" value="MlaB-like_STAS"/>
</dbReference>
<feature type="domain" description="STAS" evidence="2">
    <location>
        <begin position="1"/>
        <end position="56"/>
    </location>
</feature>
<dbReference type="PROSITE" id="PS50801">
    <property type="entry name" value="STAS"/>
    <property type="match status" value="1"/>
</dbReference>
<evidence type="ECO:0000259" key="2">
    <source>
        <dbReference type="PROSITE" id="PS50801"/>
    </source>
</evidence>
<dbReference type="Proteomes" id="UP000198282">
    <property type="component" value="Unassembled WGS sequence"/>
</dbReference>
<reference evidence="3 4" key="1">
    <citation type="submission" date="2017-06" db="EMBL/GenBank/DDBJ databases">
        <authorList>
            <person name="Kim H.J."/>
            <person name="Triplett B.A."/>
        </authorList>
    </citation>
    <scope>NUCLEOTIDE SEQUENCE [LARGE SCALE GENOMIC DNA]</scope>
    <source>
        <strain evidence="3 4">CGMCC 4.2132</strain>
    </source>
</reference>
<evidence type="ECO:0000313" key="3">
    <source>
        <dbReference type="EMBL" id="SNT64773.1"/>
    </source>
</evidence>
<keyword evidence="4" id="KW-1185">Reference proteome</keyword>
<feature type="transmembrane region" description="Helical" evidence="1">
    <location>
        <begin position="26"/>
        <end position="47"/>
    </location>
</feature>